<sequence length="108" mass="11676">MAKKVVGAKRLLDQPWRALRALFKGCFKSLRSRRGGGTLSRGDPSPRGGKENLQVASNPRPGNLTFAGKGNLTFAGGSNPFTRSVKAKPRNLGADVFEKTSFFQNKPT</sequence>
<reference evidence="2" key="1">
    <citation type="journal article" date="2023" name="G3 (Bethesda)">
        <title>A reference genome for the long-term kleptoplast-retaining sea slug Elysia crispata morphotype clarki.</title>
        <authorList>
            <person name="Eastman K.E."/>
            <person name="Pendleton A.L."/>
            <person name="Shaikh M.A."/>
            <person name="Suttiyut T."/>
            <person name="Ogas R."/>
            <person name="Tomko P."/>
            <person name="Gavelis G."/>
            <person name="Widhalm J.R."/>
            <person name="Wisecaver J.H."/>
        </authorList>
    </citation>
    <scope>NUCLEOTIDE SEQUENCE</scope>
    <source>
        <strain evidence="2">ECLA1</strain>
    </source>
</reference>
<accession>A0AAE0Z4K2</accession>
<proteinExistence type="predicted"/>
<dbReference type="AlphaFoldDB" id="A0AAE0Z4K2"/>
<evidence type="ECO:0000313" key="3">
    <source>
        <dbReference type="Proteomes" id="UP001283361"/>
    </source>
</evidence>
<dbReference type="EMBL" id="JAWDGP010004663">
    <property type="protein sequence ID" value="KAK3762663.1"/>
    <property type="molecule type" value="Genomic_DNA"/>
</dbReference>
<evidence type="ECO:0000256" key="1">
    <source>
        <dbReference type="SAM" id="MobiDB-lite"/>
    </source>
</evidence>
<comment type="caution">
    <text evidence="2">The sequence shown here is derived from an EMBL/GenBank/DDBJ whole genome shotgun (WGS) entry which is preliminary data.</text>
</comment>
<evidence type="ECO:0000313" key="2">
    <source>
        <dbReference type="EMBL" id="KAK3762663.1"/>
    </source>
</evidence>
<keyword evidence="3" id="KW-1185">Reference proteome</keyword>
<feature type="region of interest" description="Disordered" evidence="1">
    <location>
        <begin position="31"/>
        <end position="60"/>
    </location>
</feature>
<organism evidence="2 3">
    <name type="scientific">Elysia crispata</name>
    <name type="common">lettuce slug</name>
    <dbReference type="NCBI Taxonomy" id="231223"/>
    <lineage>
        <taxon>Eukaryota</taxon>
        <taxon>Metazoa</taxon>
        <taxon>Spiralia</taxon>
        <taxon>Lophotrochozoa</taxon>
        <taxon>Mollusca</taxon>
        <taxon>Gastropoda</taxon>
        <taxon>Heterobranchia</taxon>
        <taxon>Euthyneura</taxon>
        <taxon>Panpulmonata</taxon>
        <taxon>Sacoglossa</taxon>
        <taxon>Placobranchoidea</taxon>
        <taxon>Plakobranchidae</taxon>
        <taxon>Elysia</taxon>
    </lineage>
</organism>
<name>A0AAE0Z4K2_9GAST</name>
<protein>
    <submittedName>
        <fullName evidence="2">Uncharacterized protein</fullName>
    </submittedName>
</protein>
<gene>
    <name evidence="2" type="ORF">RRG08_007218</name>
</gene>
<dbReference type="Proteomes" id="UP001283361">
    <property type="component" value="Unassembled WGS sequence"/>
</dbReference>